<evidence type="ECO:0000313" key="2">
    <source>
        <dbReference type="EMBL" id="KAK3734322.1"/>
    </source>
</evidence>
<feature type="region of interest" description="Disordered" evidence="1">
    <location>
        <begin position="41"/>
        <end position="63"/>
    </location>
</feature>
<comment type="caution">
    <text evidence="2">The sequence shown here is derived from an EMBL/GenBank/DDBJ whole genome shotgun (WGS) entry which is preliminary data.</text>
</comment>
<accession>A0AAE0Y644</accession>
<protein>
    <submittedName>
        <fullName evidence="2">Uncharacterized protein</fullName>
    </submittedName>
</protein>
<dbReference type="Proteomes" id="UP001283361">
    <property type="component" value="Unassembled WGS sequence"/>
</dbReference>
<gene>
    <name evidence="2" type="ORF">RRG08_058477</name>
</gene>
<feature type="compositionally biased region" description="Polar residues" evidence="1">
    <location>
        <begin position="47"/>
        <end position="58"/>
    </location>
</feature>
<sequence length="116" mass="13276">MLHSNALWGYKENLRDKKLVRAATEGHTGSNSMRMLQNEAATDRHTGSNSMRVLQSEGSNRKTYRFQRHEDASNLQTLARKVISLVIGRGSTPYHTDLRRDWLHSPRLLLTTYPIG</sequence>
<dbReference type="AlphaFoldDB" id="A0AAE0Y644"/>
<organism evidence="2 3">
    <name type="scientific">Elysia crispata</name>
    <name type="common">lettuce slug</name>
    <dbReference type="NCBI Taxonomy" id="231223"/>
    <lineage>
        <taxon>Eukaryota</taxon>
        <taxon>Metazoa</taxon>
        <taxon>Spiralia</taxon>
        <taxon>Lophotrochozoa</taxon>
        <taxon>Mollusca</taxon>
        <taxon>Gastropoda</taxon>
        <taxon>Heterobranchia</taxon>
        <taxon>Euthyneura</taxon>
        <taxon>Panpulmonata</taxon>
        <taxon>Sacoglossa</taxon>
        <taxon>Placobranchoidea</taxon>
        <taxon>Plakobranchidae</taxon>
        <taxon>Elysia</taxon>
    </lineage>
</organism>
<reference evidence="2" key="1">
    <citation type="journal article" date="2023" name="G3 (Bethesda)">
        <title>A reference genome for the long-term kleptoplast-retaining sea slug Elysia crispata morphotype clarki.</title>
        <authorList>
            <person name="Eastman K.E."/>
            <person name="Pendleton A.L."/>
            <person name="Shaikh M.A."/>
            <person name="Suttiyut T."/>
            <person name="Ogas R."/>
            <person name="Tomko P."/>
            <person name="Gavelis G."/>
            <person name="Widhalm J.R."/>
            <person name="Wisecaver J.H."/>
        </authorList>
    </citation>
    <scope>NUCLEOTIDE SEQUENCE</scope>
    <source>
        <strain evidence="2">ECLA1</strain>
    </source>
</reference>
<dbReference type="EMBL" id="JAWDGP010006855">
    <property type="protein sequence ID" value="KAK3734322.1"/>
    <property type="molecule type" value="Genomic_DNA"/>
</dbReference>
<evidence type="ECO:0000256" key="1">
    <source>
        <dbReference type="SAM" id="MobiDB-lite"/>
    </source>
</evidence>
<proteinExistence type="predicted"/>
<evidence type="ECO:0000313" key="3">
    <source>
        <dbReference type="Proteomes" id="UP001283361"/>
    </source>
</evidence>
<name>A0AAE0Y644_9GAST</name>
<keyword evidence="3" id="KW-1185">Reference proteome</keyword>